<keyword evidence="2" id="KW-1133">Transmembrane helix</keyword>
<feature type="transmembrane region" description="Helical" evidence="2">
    <location>
        <begin position="64"/>
        <end position="82"/>
    </location>
</feature>
<feature type="transmembrane region" description="Helical" evidence="2">
    <location>
        <begin position="130"/>
        <end position="155"/>
    </location>
</feature>
<evidence type="ECO:0000313" key="4">
    <source>
        <dbReference type="Proteomes" id="UP001501480"/>
    </source>
</evidence>
<evidence type="ECO:0000256" key="2">
    <source>
        <dbReference type="SAM" id="Phobius"/>
    </source>
</evidence>
<feature type="transmembrane region" description="Helical" evidence="2">
    <location>
        <begin position="30"/>
        <end position="52"/>
    </location>
</feature>
<keyword evidence="2" id="KW-0812">Transmembrane</keyword>
<feature type="compositionally biased region" description="Basic and acidic residues" evidence="1">
    <location>
        <begin position="238"/>
        <end position="247"/>
    </location>
</feature>
<feature type="region of interest" description="Disordered" evidence="1">
    <location>
        <begin position="222"/>
        <end position="247"/>
    </location>
</feature>
<comment type="caution">
    <text evidence="3">The sequence shown here is derived from an EMBL/GenBank/DDBJ whole genome shotgun (WGS) entry which is preliminary data.</text>
</comment>
<feature type="transmembrane region" description="Helical" evidence="2">
    <location>
        <begin position="88"/>
        <end position="118"/>
    </location>
</feature>
<proteinExistence type="predicted"/>
<dbReference type="EMBL" id="BAAAPY010000001">
    <property type="protein sequence ID" value="GAA2069016.1"/>
    <property type="molecule type" value="Genomic_DNA"/>
</dbReference>
<evidence type="ECO:0000256" key="1">
    <source>
        <dbReference type="SAM" id="MobiDB-lite"/>
    </source>
</evidence>
<protein>
    <submittedName>
        <fullName evidence="3">Uncharacterized protein</fullName>
    </submittedName>
</protein>
<accession>A0ABN2VPU8</accession>
<name>A0ABN2VPU8_9ACTN</name>
<sequence length="247" mass="26750">MLADRVVLIAFVGLTVVARGAMQQDRFLVVSVATIVLGTTIAWRVIGSLWSGRRRAAIAGWKDILAAWACATAVSVALHGSPGLQDPFLALLMGLMAGLILLLLHLFGLAGWLLTTFARAMWHVGALERVWALSLATWIGLSPAIVAAAVTLSYADDARDPVRRWNLVEVFASGPPDTATAFFIVCQVLSYLSLAAGAVALSISAVMATRVKDTPEEDRLARRFGREMRESRRRRRARAGDVSDARR</sequence>
<gene>
    <name evidence="3" type="ORF">GCM10009821_01410</name>
</gene>
<reference evidence="3 4" key="1">
    <citation type="journal article" date="2019" name="Int. J. Syst. Evol. Microbiol.">
        <title>The Global Catalogue of Microorganisms (GCM) 10K type strain sequencing project: providing services to taxonomists for standard genome sequencing and annotation.</title>
        <authorList>
            <consortium name="The Broad Institute Genomics Platform"/>
            <consortium name="The Broad Institute Genome Sequencing Center for Infectious Disease"/>
            <person name="Wu L."/>
            <person name="Ma J."/>
        </authorList>
    </citation>
    <scope>NUCLEOTIDE SEQUENCE [LARGE SCALE GENOMIC DNA]</scope>
    <source>
        <strain evidence="3 4">JCM 15749</strain>
    </source>
</reference>
<organism evidence="3 4">
    <name type="scientific">Aeromicrobium halocynthiae</name>
    <dbReference type="NCBI Taxonomy" id="560557"/>
    <lineage>
        <taxon>Bacteria</taxon>
        <taxon>Bacillati</taxon>
        <taxon>Actinomycetota</taxon>
        <taxon>Actinomycetes</taxon>
        <taxon>Propionibacteriales</taxon>
        <taxon>Nocardioidaceae</taxon>
        <taxon>Aeromicrobium</taxon>
    </lineage>
</organism>
<dbReference type="RefSeq" id="WP_344323105.1">
    <property type="nucleotide sequence ID" value="NZ_BAAAPY010000001.1"/>
</dbReference>
<keyword evidence="2" id="KW-0472">Membrane</keyword>
<dbReference type="Proteomes" id="UP001501480">
    <property type="component" value="Unassembled WGS sequence"/>
</dbReference>
<feature type="transmembrane region" description="Helical" evidence="2">
    <location>
        <begin position="181"/>
        <end position="203"/>
    </location>
</feature>
<evidence type="ECO:0000313" key="3">
    <source>
        <dbReference type="EMBL" id="GAA2069016.1"/>
    </source>
</evidence>
<keyword evidence="4" id="KW-1185">Reference proteome</keyword>